<gene>
    <name evidence="1" type="ORF">L1987_71742</name>
</gene>
<name>A0ACB9AU42_9ASTR</name>
<keyword evidence="2" id="KW-1185">Reference proteome</keyword>
<sequence>MGSAKGRSMASSASEGDVGSTSSNGVWLCPFRNFHECKDGKPGSSGYNRLVAHFQQFHFKDDRKKSLQDALSKDLDLFSNVGETLRVLGYWLCGRCMKAHALSRGCHHPDGVFTFSRKSGSDEDFVVGIPRPQDPGMVFEIRTPQGVMGDVALLERVFSLPVRTVKSIPPSCRLAFAQALTGAIRKVVASPGTVENWVKLLLLPRCTLKVVKPSARQERRSGNRKSLQCDSILRGLAMWKEGSGFEVLVNSLLADSGEGVVRGEEAQREIAEEVSPNIKQCLRKVSDGHFNAAVKVLCSSGVAPRGESTMQALIDKHPFAPPPNLPSIPLSQPALSVDEDCVHRCVKSFPKGTSCGRDGLRAQHLLDALSGEGSATASGLLTAITEVVNLWLGGLCPRVLADFVASAPLTPLLKPDNGIRPIAVGAIWRRLVSKVAMKKVGKEVVKYLGDYQFGVGVPNGAEAVLHSANRFLNSFHSDGSLAMLTVDFSNAFNLVDRSVLLREVHRQCPSIFPWVQFLYAQPARLYVGNDCIGAFTGVQQGDPLGPLLFALALHPLVLQVQEKCKLPFHAWYLDDGTVIGDAVQVAKALDIIGSEGPALGLRLNIRKTEVFWPTCNGVKVRPGLFPSEIGRPERGVKLLGGAVSCDASFISGLTAKRAMRAVDIMGHLPLLRDPQSELLLLRSCMGVAKLLFGLRTCQPPFVDDAVSCFDKGLREAIEDIVVCGGPFFGELQWRIATLPMRLGGLGLLSARDVAAYAFVASRSQSWELQDHILRNSGVATTDPDYASALDRLHESLPDFDLGGFSNKDTAPKKPQKTLANALCCRIAQSWGENFLLSPRQKAVIECLQRPHAQDFLTVIPIEGLGQRMSAVEYRSILKYRLMIPMFPNDETCPVCRKACLDKYGDHALHCRELPGFKYRHDFVRDALMDILRRAGISAKKEAPVNFLTDPAEGRSTLRPADVLVFGWEGGKHACVDLTGVSPLAGLRENGFVAGQAVMKAESKKVEKHAKACEDNQHAFVPLAFDTFGSLAPEAVRFLARVQRVVHSNFTTPQGRGFVFSRLGFSIQKGMAAQFVARLPAILM</sequence>
<evidence type="ECO:0000313" key="1">
    <source>
        <dbReference type="EMBL" id="KAI3713169.1"/>
    </source>
</evidence>
<evidence type="ECO:0000313" key="2">
    <source>
        <dbReference type="Proteomes" id="UP001056120"/>
    </source>
</evidence>
<organism evidence="1 2">
    <name type="scientific">Smallanthus sonchifolius</name>
    <dbReference type="NCBI Taxonomy" id="185202"/>
    <lineage>
        <taxon>Eukaryota</taxon>
        <taxon>Viridiplantae</taxon>
        <taxon>Streptophyta</taxon>
        <taxon>Embryophyta</taxon>
        <taxon>Tracheophyta</taxon>
        <taxon>Spermatophyta</taxon>
        <taxon>Magnoliopsida</taxon>
        <taxon>eudicotyledons</taxon>
        <taxon>Gunneridae</taxon>
        <taxon>Pentapetalae</taxon>
        <taxon>asterids</taxon>
        <taxon>campanulids</taxon>
        <taxon>Asterales</taxon>
        <taxon>Asteraceae</taxon>
        <taxon>Asteroideae</taxon>
        <taxon>Heliantheae alliance</taxon>
        <taxon>Millerieae</taxon>
        <taxon>Smallanthus</taxon>
    </lineage>
</organism>
<reference evidence="1 2" key="2">
    <citation type="journal article" date="2022" name="Mol. Ecol. Resour.">
        <title>The genomes of chicory, endive, great burdock and yacon provide insights into Asteraceae paleo-polyploidization history and plant inulin production.</title>
        <authorList>
            <person name="Fan W."/>
            <person name="Wang S."/>
            <person name="Wang H."/>
            <person name="Wang A."/>
            <person name="Jiang F."/>
            <person name="Liu H."/>
            <person name="Zhao H."/>
            <person name="Xu D."/>
            <person name="Zhang Y."/>
        </authorList>
    </citation>
    <scope>NUCLEOTIDE SEQUENCE [LARGE SCALE GENOMIC DNA]</scope>
    <source>
        <strain evidence="2">cv. Yunnan</strain>
        <tissue evidence="1">Leaves</tissue>
    </source>
</reference>
<reference evidence="2" key="1">
    <citation type="journal article" date="2022" name="Mol. Ecol. Resour.">
        <title>The genomes of chicory, endive, great burdock and yacon provide insights into Asteraceae palaeo-polyploidization history and plant inulin production.</title>
        <authorList>
            <person name="Fan W."/>
            <person name="Wang S."/>
            <person name="Wang H."/>
            <person name="Wang A."/>
            <person name="Jiang F."/>
            <person name="Liu H."/>
            <person name="Zhao H."/>
            <person name="Xu D."/>
            <person name="Zhang Y."/>
        </authorList>
    </citation>
    <scope>NUCLEOTIDE SEQUENCE [LARGE SCALE GENOMIC DNA]</scope>
    <source>
        <strain evidence="2">cv. Yunnan</strain>
    </source>
</reference>
<dbReference type="EMBL" id="CM042041">
    <property type="protein sequence ID" value="KAI3713169.1"/>
    <property type="molecule type" value="Genomic_DNA"/>
</dbReference>
<protein>
    <submittedName>
        <fullName evidence="1">Uncharacterized protein</fullName>
    </submittedName>
</protein>
<dbReference type="Proteomes" id="UP001056120">
    <property type="component" value="Linkage Group LG24"/>
</dbReference>
<accession>A0ACB9AU42</accession>
<comment type="caution">
    <text evidence="1">The sequence shown here is derived from an EMBL/GenBank/DDBJ whole genome shotgun (WGS) entry which is preliminary data.</text>
</comment>
<proteinExistence type="predicted"/>